<feature type="domain" description="LysM" evidence="3">
    <location>
        <begin position="361"/>
        <end position="404"/>
    </location>
</feature>
<dbReference type="EMBL" id="JBHUPB010000007">
    <property type="protein sequence ID" value="MFD2967696.1"/>
    <property type="molecule type" value="Genomic_DNA"/>
</dbReference>
<dbReference type="Gene3D" id="1.10.530.10">
    <property type="match status" value="1"/>
</dbReference>
<dbReference type="CDD" id="cd16894">
    <property type="entry name" value="MltD-like"/>
    <property type="match status" value="1"/>
</dbReference>
<dbReference type="Pfam" id="PF01464">
    <property type="entry name" value="SLT"/>
    <property type="match status" value="1"/>
</dbReference>
<dbReference type="CDD" id="cd00118">
    <property type="entry name" value="LysM"/>
    <property type="match status" value="1"/>
</dbReference>
<evidence type="ECO:0000256" key="2">
    <source>
        <dbReference type="SAM" id="SignalP"/>
    </source>
</evidence>
<evidence type="ECO:0000259" key="3">
    <source>
        <dbReference type="PROSITE" id="PS51782"/>
    </source>
</evidence>
<dbReference type="Proteomes" id="UP001597525">
    <property type="component" value="Unassembled WGS sequence"/>
</dbReference>
<dbReference type="InterPro" id="IPR023346">
    <property type="entry name" value="Lysozyme-like_dom_sf"/>
</dbReference>
<dbReference type="SUPFAM" id="SSF54106">
    <property type="entry name" value="LysM domain"/>
    <property type="match status" value="2"/>
</dbReference>
<feature type="signal peptide" evidence="2">
    <location>
        <begin position="1"/>
        <end position="22"/>
    </location>
</feature>
<dbReference type="SUPFAM" id="SSF53955">
    <property type="entry name" value="Lysozyme-like"/>
    <property type="match status" value="1"/>
</dbReference>
<dbReference type="PROSITE" id="PS51782">
    <property type="entry name" value="LYSM"/>
    <property type="match status" value="2"/>
</dbReference>
<sequence>MKKIHLWVVPFCALSMMQPTQAQDMASPETEEFPLHLKELASIQREAIFSGIDSLKKLSYADAIHTAEDSLIFQRMRKIQKTIPLAFNERIKFYIDKYISRNYNPYMSKLRGLSQHYFPIYEEILSDSELPDEIKYISVVESSLDPHLVSRSGAVGLWQFMYPTAKGYDLTMDSYIDERKDPYAACYAASRYFKEAYDEFNDWLLALASYNCGRGAVRRAIERSGLDHPDFWQLSPYLPEETRNYVPKFIAMTYAMKHADEYGIDGTSTEFEWSSTPIMLQNNVDLNRIAEAIHVPISTLKKFNPSFKRNVVVASVEKPKRLLLPETLDKNDSLLYAALNNTLSPGFAAGPSELLASKTPSRYTARHGESLASVSRKFGVSVQDLKAWNGLSANSRIAGRSLIVQKEERLASRNSATAAKARSASVYTTYTVRKGDTLSHIANRFKGSTVNQIKTDNNLQGSALKIGQKLKIKKS</sequence>
<dbReference type="PROSITE" id="PS00922">
    <property type="entry name" value="TRANSGLYCOSYLASE"/>
    <property type="match status" value="1"/>
</dbReference>
<dbReference type="InterPro" id="IPR000189">
    <property type="entry name" value="Transglyc_AS"/>
</dbReference>
<proteinExistence type="inferred from homology"/>
<evidence type="ECO:0000256" key="1">
    <source>
        <dbReference type="ARBA" id="ARBA00007734"/>
    </source>
</evidence>
<comment type="caution">
    <text evidence="4">The sequence shown here is derived from an EMBL/GenBank/DDBJ whole genome shotgun (WGS) entry which is preliminary data.</text>
</comment>
<keyword evidence="5" id="KW-1185">Reference proteome</keyword>
<evidence type="ECO:0000313" key="4">
    <source>
        <dbReference type="EMBL" id="MFD2967696.1"/>
    </source>
</evidence>
<dbReference type="PANTHER" id="PTHR33734">
    <property type="entry name" value="LYSM DOMAIN-CONTAINING GPI-ANCHORED PROTEIN 2"/>
    <property type="match status" value="1"/>
</dbReference>
<feature type="domain" description="LysM" evidence="3">
    <location>
        <begin position="428"/>
        <end position="472"/>
    </location>
</feature>
<dbReference type="Pfam" id="PF01476">
    <property type="entry name" value="LysM"/>
    <property type="match status" value="2"/>
</dbReference>
<gene>
    <name evidence="4" type="ORF">ACFS7Y_09870</name>
</gene>
<dbReference type="InterPro" id="IPR008258">
    <property type="entry name" value="Transglycosylase_SLT_dom_1"/>
</dbReference>
<reference evidence="5" key="1">
    <citation type="journal article" date="2019" name="Int. J. Syst. Evol. Microbiol.">
        <title>The Global Catalogue of Microorganisms (GCM) 10K type strain sequencing project: providing services to taxonomists for standard genome sequencing and annotation.</title>
        <authorList>
            <consortium name="The Broad Institute Genomics Platform"/>
            <consortium name="The Broad Institute Genome Sequencing Center for Infectious Disease"/>
            <person name="Wu L."/>
            <person name="Ma J."/>
        </authorList>
    </citation>
    <scope>NUCLEOTIDE SEQUENCE [LARGE SCALE GENOMIC DNA]</scope>
    <source>
        <strain evidence="5">KCTC 22814</strain>
    </source>
</reference>
<dbReference type="PANTHER" id="PTHR33734:SF22">
    <property type="entry name" value="MEMBRANE-BOUND LYTIC MUREIN TRANSGLYCOSYLASE D"/>
    <property type="match status" value="1"/>
</dbReference>
<dbReference type="SMART" id="SM00257">
    <property type="entry name" value="LysM"/>
    <property type="match status" value="2"/>
</dbReference>
<dbReference type="InterPro" id="IPR018392">
    <property type="entry name" value="LysM"/>
</dbReference>
<evidence type="ECO:0000313" key="5">
    <source>
        <dbReference type="Proteomes" id="UP001597525"/>
    </source>
</evidence>
<dbReference type="Gene3D" id="3.10.350.10">
    <property type="entry name" value="LysM domain"/>
    <property type="match status" value="2"/>
</dbReference>
<comment type="similarity">
    <text evidence="1">Belongs to the transglycosylase Slt family.</text>
</comment>
<dbReference type="RefSeq" id="WP_320182974.1">
    <property type="nucleotide sequence ID" value="NZ_CP138332.1"/>
</dbReference>
<dbReference type="InterPro" id="IPR036779">
    <property type="entry name" value="LysM_dom_sf"/>
</dbReference>
<keyword evidence="2" id="KW-0732">Signal</keyword>
<accession>A0ABW6BHL1</accession>
<protein>
    <submittedName>
        <fullName evidence="4">Transglycosylase SLT domain-containing protein</fullName>
    </submittedName>
</protein>
<organism evidence="4 5">
    <name type="scientific">Sphingobacterium bambusae</name>
    <dbReference type="NCBI Taxonomy" id="662858"/>
    <lineage>
        <taxon>Bacteria</taxon>
        <taxon>Pseudomonadati</taxon>
        <taxon>Bacteroidota</taxon>
        <taxon>Sphingobacteriia</taxon>
        <taxon>Sphingobacteriales</taxon>
        <taxon>Sphingobacteriaceae</taxon>
        <taxon>Sphingobacterium</taxon>
    </lineage>
</organism>
<name>A0ABW6BHL1_9SPHI</name>
<feature type="chain" id="PRO_5046441123" evidence="2">
    <location>
        <begin position="23"/>
        <end position="475"/>
    </location>
</feature>